<name>A0AAV1Y7M6_LUPLU</name>
<organism evidence="1 2">
    <name type="scientific">Lupinus luteus</name>
    <name type="common">European yellow lupine</name>
    <dbReference type="NCBI Taxonomy" id="3873"/>
    <lineage>
        <taxon>Eukaryota</taxon>
        <taxon>Viridiplantae</taxon>
        <taxon>Streptophyta</taxon>
        <taxon>Embryophyta</taxon>
        <taxon>Tracheophyta</taxon>
        <taxon>Spermatophyta</taxon>
        <taxon>Magnoliopsida</taxon>
        <taxon>eudicotyledons</taxon>
        <taxon>Gunneridae</taxon>
        <taxon>Pentapetalae</taxon>
        <taxon>rosids</taxon>
        <taxon>fabids</taxon>
        <taxon>Fabales</taxon>
        <taxon>Fabaceae</taxon>
        <taxon>Papilionoideae</taxon>
        <taxon>50 kb inversion clade</taxon>
        <taxon>genistoids sensu lato</taxon>
        <taxon>core genistoids</taxon>
        <taxon>Genisteae</taxon>
        <taxon>Lupinus</taxon>
    </lineage>
</organism>
<gene>
    <name evidence="1" type="ORF">LLUT_LOCUS31049</name>
</gene>
<proteinExistence type="predicted"/>
<dbReference type="Proteomes" id="UP001497480">
    <property type="component" value="Unassembled WGS sequence"/>
</dbReference>
<dbReference type="EMBL" id="CAXHTB010000022">
    <property type="protein sequence ID" value="CAL0329989.1"/>
    <property type="molecule type" value="Genomic_DNA"/>
</dbReference>
<sequence length="76" mass="8785">MRRSLSRHAMPAQGRWEVLSPTKLGEHWRSILPYLGQYERCSPNWKRSLGSAIPGCFYRLLVIQSISIRFPQAIGE</sequence>
<reference evidence="1 2" key="1">
    <citation type="submission" date="2024-03" db="EMBL/GenBank/DDBJ databases">
        <authorList>
            <person name="Martinez-Hernandez J."/>
        </authorList>
    </citation>
    <scope>NUCLEOTIDE SEQUENCE [LARGE SCALE GENOMIC DNA]</scope>
</reference>
<accession>A0AAV1Y7M6</accession>
<evidence type="ECO:0000313" key="1">
    <source>
        <dbReference type="EMBL" id="CAL0329989.1"/>
    </source>
</evidence>
<dbReference type="AlphaFoldDB" id="A0AAV1Y7M6"/>
<protein>
    <submittedName>
        <fullName evidence="1">Uncharacterized protein</fullName>
    </submittedName>
</protein>
<comment type="caution">
    <text evidence="1">The sequence shown here is derived from an EMBL/GenBank/DDBJ whole genome shotgun (WGS) entry which is preliminary data.</text>
</comment>
<keyword evidence="2" id="KW-1185">Reference proteome</keyword>
<evidence type="ECO:0000313" key="2">
    <source>
        <dbReference type="Proteomes" id="UP001497480"/>
    </source>
</evidence>